<evidence type="ECO:0000259" key="1">
    <source>
        <dbReference type="SMART" id="SM00909"/>
    </source>
</evidence>
<gene>
    <name evidence="2" type="ordered locus">Tph_c02410</name>
</gene>
<keyword evidence="3" id="KW-1185">Reference proteome</keyword>
<dbReference type="HOGENOM" id="CLU_080926_0_1_9"/>
<dbReference type="Pfam" id="PF10646">
    <property type="entry name" value="Germane"/>
    <property type="match status" value="1"/>
</dbReference>
<dbReference type="STRING" id="1089553.Tph_c02410"/>
<name>K4LCK9_THEPS</name>
<proteinExistence type="predicted"/>
<organism evidence="2 3">
    <name type="scientific">Thermacetogenium phaeum (strain ATCC BAA-254 / DSM 26808 / PB)</name>
    <dbReference type="NCBI Taxonomy" id="1089553"/>
    <lineage>
        <taxon>Bacteria</taxon>
        <taxon>Bacillati</taxon>
        <taxon>Bacillota</taxon>
        <taxon>Clostridia</taxon>
        <taxon>Thermoanaerobacterales</taxon>
        <taxon>Thermoanaerobacteraceae</taxon>
        <taxon>Thermacetogenium</taxon>
    </lineage>
</organism>
<evidence type="ECO:0000313" key="2">
    <source>
        <dbReference type="EMBL" id="AFV10488.1"/>
    </source>
</evidence>
<protein>
    <submittedName>
        <fullName evidence="2">Spore germination-like protein</fullName>
    </submittedName>
</protein>
<dbReference type="KEGG" id="tpz:Tph_c02410"/>
<sequence>MSLTNSRLFRKSLMAALAVALAAVLVLATGAWLRSEPQRMPVKSSEQNKPDISAQPQETLAKVTLYFGDGEAMYLVPEEREVAKETRPLEEVVIEELIKGPQNPDLTRTVPQEAKLLSVKVVDGVAYVNFSKEFQTKHWGGSAGELMTLYSITNSLAELPGIEKVQFLLEGETQEAILGHADTTQPIAPNWELIKE</sequence>
<dbReference type="SMART" id="SM00909">
    <property type="entry name" value="Germane"/>
    <property type="match status" value="1"/>
</dbReference>
<dbReference type="Proteomes" id="UP000000467">
    <property type="component" value="Chromosome"/>
</dbReference>
<dbReference type="EMBL" id="CP003732">
    <property type="protein sequence ID" value="AFV10488.1"/>
    <property type="molecule type" value="Genomic_DNA"/>
</dbReference>
<dbReference type="AlphaFoldDB" id="K4LCK9"/>
<dbReference type="InterPro" id="IPR019606">
    <property type="entry name" value="GerMN"/>
</dbReference>
<dbReference type="eggNOG" id="COG5401">
    <property type="taxonomic scope" value="Bacteria"/>
</dbReference>
<reference evidence="2 3" key="1">
    <citation type="journal article" date="2012" name="BMC Genomics">
        <title>Genome-guided analysis of physiological and morphological traits of the fermentative acetate oxidizer Thermacetogenium phaeum.</title>
        <authorList>
            <person name="Oehler D."/>
            <person name="Poehlein A."/>
            <person name="Leimbach A."/>
            <person name="Muller N."/>
            <person name="Daniel R."/>
            <person name="Gottschalk G."/>
            <person name="Schink B."/>
        </authorList>
    </citation>
    <scope>NUCLEOTIDE SEQUENCE [LARGE SCALE GENOMIC DNA]</scope>
    <source>
        <strain evidence="3">ATCC BAA-254 / DSM 26808 / PB</strain>
    </source>
</reference>
<evidence type="ECO:0000313" key="3">
    <source>
        <dbReference type="Proteomes" id="UP000000467"/>
    </source>
</evidence>
<feature type="domain" description="GerMN" evidence="1">
    <location>
        <begin position="90"/>
        <end position="178"/>
    </location>
</feature>
<accession>K4LCK9</accession>
<dbReference type="RefSeq" id="WP_015049407.1">
    <property type="nucleotide sequence ID" value="NC_018870.1"/>
</dbReference>